<comment type="similarity">
    <text evidence="1">Belongs to the ATP-dependent AMP-binding enzyme family.</text>
</comment>
<name>A0A8J4V0M9_9MYCE</name>
<dbReference type="Gene3D" id="3.40.50.12780">
    <property type="entry name" value="N-terminal domain of ligase-like"/>
    <property type="match status" value="1"/>
</dbReference>
<evidence type="ECO:0000259" key="3">
    <source>
        <dbReference type="Pfam" id="PF13193"/>
    </source>
</evidence>
<evidence type="ECO:0000259" key="2">
    <source>
        <dbReference type="Pfam" id="PF00501"/>
    </source>
</evidence>
<dbReference type="InterPro" id="IPR032387">
    <property type="entry name" value="ACAS_N"/>
</dbReference>
<dbReference type="InterPro" id="IPR045851">
    <property type="entry name" value="AMP-bd_C_sf"/>
</dbReference>
<protein>
    <submittedName>
        <fullName evidence="5">Uncharacterized protein</fullName>
    </submittedName>
</protein>
<dbReference type="Pfam" id="PF16177">
    <property type="entry name" value="ACAS_N"/>
    <property type="match status" value="1"/>
</dbReference>
<dbReference type="AlphaFoldDB" id="A0A8J4V0M9"/>
<dbReference type="EMBL" id="AJWJ01000660">
    <property type="protein sequence ID" value="KAF2069452.1"/>
    <property type="molecule type" value="Genomic_DNA"/>
</dbReference>
<reference evidence="5" key="1">
    <citation type="submission" date="2020-01" db="EMBL/GenBank/DDBJ databases">
        <title>Development of genomics and gene disruption for Polysphondylium violaceum indicates a role for the polyketide synthase stlB in stalk morphogenesis.</title>
        <authorList>
            <person name="Narita B."/>
            <person name="Kawabe Y."/>
            <person name="Kin K."/>
            <person name="Saito T."/>
            <person name="Gibbs R."/>
            <person name="Kuspa A."/>
            <person name="Muzny D."/>
            <person name="Queller D."/>
            <person name="Richards S."/>
            <person name="Strassman J."/>
            <person name="Sucgang R."/>
            <person name="Worley K."/>
            <person name="Schaap P."/>
        </authorList>
    </citation>
    <scope>NUCLEOTIDE SEQUENCE</scope>
    <source>
        <strain evidence="5">QSvi11</strain>
    </source>
</reference>
<dbReference type="InterPro" id="IPR025110">
    <property type="entry name" value="AMP-bd_C"/>
</dbReference>
<dbReference type="Gene3D" id="3.30.300.30">
    <property type="match status" value="1"/>
</dbReference>
<feature type="domain" description="AMP-dependent synthetase/ligase" evidence="2">
    <location>
        <begin position="81"/>
        <end position="459"/>
    </location>
</feature>
<proteinExistence type="inferred from homology"/>
<evidence type="ECO:0000313" key="6">
    <source>
        <dbReference type="Proteomes" id="UP000695562"/>
    </source>
</evidence>
<sequence>MTISEPYNYEYDYKLSRENPIDFWDSISKKYVYWDVPYQQILTGTDTNPIWFKGGKLNACYNSIDKHLNNPLIRDKYAFIHESPSKKIVNKITYLELYKRVCQFATALKSLGIGKGDRVLIFMPTIIQTTIAMLSCARIGAIHNTLYGETTILNLSKVLDNLQPKLIITSNVGLSHNDNFISFPNKLNQAIKMITREQQQSIENIIIYNRKDLIVVFNEQIQGSLDWDELVRGATRDGEYIDYGYTPVDPNHIFHIIYTSGTTGDPKGFVRDTGYIVALNYHIRTSRSIRESDVLLAKGDFGWLSGHGLMCYGALVIGCTSVLFEGDALIPDLGALWRVAEKYQVNVIRVGTLLSQFYVKDPKGEHMKNYNLSCVRLILCGGEKIQPIVKSFIKSMTGIKVYEGYGSTESSASILGNPCGQVDLLDGSTGVPLPEYNVSILDPQGNQCEIGQPGELVIKLPLPPGFAVDIYRNHDRFLSFFSKYKGYFATGDLAVQMDNNNFNVISRLDSSISINGNIISMGLIESVLMGYHQAIRECVVIPLTLPKPPLSNQDHFFTLGFIVLNQQIDQNSLENEITQMVSNDKLCLLACFRGIVFVEKLPKNKSGKILRNSLIDSFNDKLILDIHNGNLIDVVTELKKSEHLLGLI</sequence>
<dbReference type="GO" id="GO:0050218">
    <property type="term" value="F:propionate-CoA ligase activity"/>
    <property type="evidence" value="ECO:0007669"/>
    <property type="project" value="TreeGrafter"/>
</dbReference>
<evidence type="ECO:0000313" key="5">
    <source>
        <dbReference type="EMBL" id="KAF2069452.1"/>
    </source>
</evidence>
<dbReference type="InterPro" id="IPR020845">
    <property type="entry name" value="AMP-binding_CS"/>
</dbReference>
<dbReference type="PANTHER" id="PTHR43347:SF3">
    <property type="entry name" value="ACYL-COA SYNTHETASE SHORT-CHAIN FAMILY MEMBER 3, MITOCHONDRIAL"/>
    <property type="match status" value="1"/>
</dbReference>
<dbReference type="InterPro" id="IPR000873">
    <property type="entry name" value="AMP-dep_synth/lig_dom"/>
</dbReference>
<feature type="domain" description="Acetyl-coenzyme A synthetase N-terminal" evidence="4">
    <location>
        <begin position="9"/>
        <end position="62"/>
    </location>
</feature>
<dbReference type="Pfam" id="PF13193">
    <property type="entry name" value="AMP-binding_C"/>
    <property type="match status" value="1"/>
</dbReference>
<dbReference type="Proteomes" id="UP000695562">
    <property type="component" value="Unassembled WGS sequence"/>
</dbReference>
<evidence type="ECO:0000259" key="4">
    <source>
        <dbReference type="Pfam" id="PF16177"/>
    </source>
</evidence>
<feature type="domain" description="AMP-binding enzyme C-terminal" evidence="3">
    <location>
        <begin position="524"/>
        <end position="608"/>
    </location>
</feature>
<dbReference type="PROSITE" id="PS00455">
    <property type="entry name" value="AMP_BINDING"/>
    <property type="match status" value="1"/>
</dbReference>
<dbReference type="Pfam" id="PF00501">
    <property type="entry name" value="AMP-binding"/>
    <property type="match status" value="1"/>
</dbReference>
<dbReference type="OrthoDB" id="10253869at2759"/>
<evidence type="ECO:0000256" key="1">
    <source>
        <dbReference type="ARBA" id="ARBA00006432"/>
    </source>
</evidence>
<dbReference type="SUPFAM" id="SSF56801">
    <property type="entry name" value="Acetyl-CoA synthetase-like"/>
    <property type="match status" value="1"/>
</dbReference>
<organism evidence="5 6">
    <name type="scientific">Polysphondylium violaceum</name>
    <dbReference type="NCBI Taxonomy" id="133409"/>
    <lineage>
        <taxon>Eukaryota</taxon>
        <taxon>Amoebozoa</taxon>
        <taxon>Evosea</taxon>
        <taxon>Eumycetozoa</taxon>
        <taxon>Dictyostelia</taxon>
        <taxon>Dictyosteliales</taxon>
        <taxon>Dictyosteliaceae</taxon>
        <taxon>Polysphondylium</taxon>
    </lineage>
</organism>
<keyword evidence="6" id="KW-1185">Reference proteome</keyword>
<comment type="caution">
    <text evidence="5">The sequence shown here is derived from an EMBL/GenBank/DDBJ whole genome shotgun (WGS) entry which is preliminary data.</text>
</comment>
<dbReference type="PANTHER" id="PTHR43347">
    <property type="entry name" value="ACYL-COA SYNTHETASE"/>
    <property type="match status" value="1"/>
</dbReference>
<dbReference type="InterPro" id="IPR042099">
    <property type="entry name" value="ANL_N_sf"/>
</dbReference>
<accession>A0A8J4V0M9</accession>
<gene>
    <name evidence="5" type="ORF">CYY_009234</name>
</gene>